<dbReference type="EMBL" id="JN882286">
    <property type="protein sequence ID" value="AFC22071.1"/>
    <property type="molecule type" value="Genomic_DNA"/>
</dbReference>
<protein>
    <submittedName>
        <fullName evidence="1">Uncharacterized protein</fullName>
    </submittedName>
</protein>
<dbReference type="KEGG" id="vg:13994392"/>
<gene>
    <name evidence="1" type="ORF">GAP52_077</name>
</gene>
<sequence>MYFELSNGDSVELRGNSQAARFIYLAMPFQGLTFAEGQEKPRITMTPEVRNIIRLSEKFRARLIERALKIEDFFQDEDIPF</sequence>
<keyword evidence="2" id="KW-1185">Reference proteome</keyword>
<name>K4F6X3_9CAUD</name>
<accession>K4F6X3</accession>
<dbReference type="GeneID" id="13994392"/>
<dbReference type="Proteomes" id="UP000000456">
    <property type="component" value="Segment"/>
</dbReference>
<dbReference type="OrthoDB" id="40176at10239"/>
<reference evidence="1 2" key="1">
    <citation type="submission" date="2011-10" db="EMBL/GenBank/DDBJ databases">
        <authorList>
            <person name="Burke D."/>
        </authorList>
    </citation>
    <scope>NUCLEOTIDE SEQUENCE [LARGE SCALE GENOMIC DNA]</scope>
    <source>
        <strain evidence="1">VB_CsaP_GAP-52</strain>
    </source>
</reference>
<evidence type="ECO:0000313" key="2">
    <source>
        <dbReference type="Proteomes" id="UP000000456"/>
    </source>
</evidence>
<proteinExistence type="predicted"/>
<dbReference type="RefSeq" id="YP_006987727.1">
    <property type="nucleotide sequence ID" value="NC_019402.1"/>
</dbReference>
<organism evidence="1 2">
    <name type="scientific">Cronobacter phage vB_CsaP_GAP52</name>
    <dbReference type="NCBI Taxonomy" id="1141137"/>
    <lineage>
        <taxon>Viruses</taxon>
        <taxon>Duplodnaviria</taxon>
        <taxon>Heunggongvirae</taxon>
        <taxon>Uroviricota</taxon>
        <taxon>Caudoviricetes</taxon>
        <taxon>Grimontviridae</taxon>
        <taxon>Crifsvirus</taxon>
        <taxon>Crifsvirus GAP52</taxon>
    </lineage>
</organism>
<evidence type="ECO:0000313" key="1">
    <source>
        <dbReference type="EMBL" id="AFC22071.1"/>
    </source>
</evidence>